<dbReference type="InParanoid" id="F4PD40"/>
<dbReference type="CDD" id="cd17745">
    <property type="entry name" value="BRCT_p53bp1_rpt1"/>
    <property type="match status" value="1"/>
</dbReference>
<dbReference type="Pfam" id="PF18428">
    <property type="entry name" value="BRCT_3"/>
    <property type="match status" value="1"/>
</dbReference>
<feature type="region of interest" description="Disordered" evidence="4">
    <location>
        <begin position="23"/>
        <end position="47"/>
    </location>
</feature>
<dbReference type="GeneID" id="18239518"/>
<feature type="domain" description="BRCT" evidence="5">
    <location>
        <begin position="1228"/>
        <end position="1291"/>
    </location>
</feature>
<accession>F4PD40</accession>
<dbReference type="OrthoDB" id="129353at2759"/>
<sequence>MRNIQDTDGTKRINTTNCTATRQSKRLPLNQHHHTQQPLKTAVSSITTQHNATYQPTVKLDSATNTIQTKPCLSLSTERDLNSSSSLSQQQQHDRIPHTLQAGEQLSLLHQDLLSQDTLNSADDSQSSVLVALSPVLVSCEATSPSLFISTQERSNRAVSPSTACFRTQSPLATAPIDNPISTNHPNAELDSSNTSNMETFMESTQSTIEYVECSLSNNSMPLGQIHIPNESSLNSLENANLAVDYVTLIPDTQPSATLEWSQMQTQPLDIPFSLDTESQLADIDALRQPPAEPISLHDIMLEAHVVSTCSSVETDDLHTACSLDATSITGDSLAPEAIHELQSMTGSYLPRHTLDQSLNIISPSPLIEICIDGKSSVRGVSELETASLLQSQKTLMASTTLSQRRLLKTAREENILPLNSPTVTTRRQSVDRDVTQGIENQREKTNTVFKSPQHTNAQRKSSQSFGLGCLDSQSRHYGYLSCSQPMTGISQEIADTQPLGSFDTNLPCLDENDDDIGELRLTLHQNTLNKQLSLTTTESFIHSIKTDDTSFGLNSGTMSSNPNQHALESDQYRISRISTPECVDEPHILDSSKTVSCAQPSLFLHASTLQEPATSRVELKDVAGLALHDIKPVLPIVISPFKARLSAHETGSNFESSNDPVVMDNNATEKISYSTECAETMIALLGSDVTIADISHDIVPALKSIQVPTRKSQRLRGRSNIASDQVQPIKLKMPESELPCPLPIPFGKTDHAQKPDDGAREIKNDAGCTQNVSVDCTTKSTIFSRKKQAFQMHGNHLNNGDKANATTQDVLYTCTQCEATATTCQRKGLNETNYLCDDCKMRCTLNEINTCAMDTSGLETNTGIGFVADTALMPVSNQPIKSVQSDQTTCNKTMIKKQDLLEFESTETDASLDHGADTGTDVCQELRKLRSKRRKVTIAAHDSSVDTTPFKASSRCTPKQRASKKSCYVSPRMPFPNSTSTPQRQLQFYLQDQSYLFLQYQRGDHVWALWNDVYYPAMINERLGKSNRYMILYLKDASTELLDIDRLRPLDIAIGDACHTVGKKGELRLKVARVCQIVDPFKTYKISLDAKHEAKCVPLNTMTTTAMLIAKNACKREVNGGLPNLFDTREVVKDACKVESMSEQLNFEHNMFAGFGFLVSFSRLHTASTFTVRSNATTNPDGHHQVCTSFASSVSGFTTDVDLHQRHHAASHDILCIDRKESIIFELQKAGGLVYDDFSTLFDGHQPTKTCPAAVVLVAQRPTRSKKFIMAVALGIPIVSTMWVQACMNQASSGSLVDFADYRLSNGESLEMGHWCVLAPSPKGVFQSIKLFIYSKDKSKTTEIKSIIQSADAHIVSHQAFRLDQPIDYIVCVSKPTQEDVLTLLNRSNAPVVTLEWVFQCIINQRLLDVQSHSRYHCWE</sequence>
<evidence type="ECO:0000259" key="5">
    <source>
        <dbReference type="PROSITE" id="PS50172"/>
    </source>
</evidence>
<reference evidence="6 7" key="1">
    <citation type="submission" date="2009-12" db="EMBL/GenBank/DDBJ databases">
        <title>The draft genome of Batrachochytrium dendrobatidis.</title>
        <authorList>
            <consortium name="US DOE Joint Genome Institute (JGI-PGF)"/>
            <person name="Kuo A."/>
            <person name="Salamov A."/>
            <person name="Schmutz J."/>
            <person name="Lucas S."/>
            <person name="Pitluck S."/>
            <person name="Rosenblum E."/>
            <person name="Stajich J."/>
            <person name="Eisen M."/>
            <person name="Grigoriev I.V."/>
        </authorList>
    </citation>
    <scope>NUCLEOTIDE SEQUENCE [LARGE SCALE GENOMIC DNA]</scope>
    <source>
        <strain evidence="7">JAM81 / FGSC 10211</strain>
    </source>
</reference>
<evidence type="ECO:0000313" key="6">
    <source>
        <dbReference type="EMBL" id="EGF76909.1"/>
    </source>
</evidence>
<dbReference type="SMART" id="SM00292">
    <property type="entry name" value="BRCT"/>
    <property type="match status" value="2"/>
</dbReference>
<dbReference type="PANTHER" id="PTHR15321">
    <property type="entry name" value="TUMOR SUPPRESSOR P53-BINDING PROTEIN 1"/>
    <property type="match status" value="1"/>
</dbReference>
<feature type="compositionally biased region" description="Polar residues" evidence="4">
    <location>
        <begin position="36"/>
        <end position="47"/>
    </location>
</feature>
<organism evidence="6 7">
    <name type="scientific">Batrachochytrium dendrobatidis (strain JAM81 / FGSC 10211)</name>
    <name type="common">Frog chytrid fungus</name>
    <dbReference type="NCBI Taxonomy" id="684364"/>
    <lineage>
        <taxon>Eukaryota</taxon>
        <taxon>Fungi</taxon>
        <taxon>Fungi incertae sedis</taxon>
        <taxon>Chytridiomycota</taxon>
        <taxon>Chytridiomycota incertae sedis</taxon>
        <taxon>Chytridiomycetes</taxon>
        <taxon>Rhizophydiales</taxon>
        <taxon>Rhizophydiales incertae sedis</taxon>
        <taxon>Batrachochytrium</taxon>
    </lineage>
</organism>
<dbReference type="SUPFAM" id="SSF52113">
    <property type="entry name" value="BRCT domain"/>
    <property type="match status" value="2"/>
</dbReference>
<name>F4PD40_BATDJ</name>
<evidence type="ECO:0000256" key="4">
    <source>
        <dbReference type="SAM" id="MobiDB-lite"/>
    </source>
</evidence>
<keyword evidence="3" id="KW-0539">Nucleus</keyword>
<dbReference type="HOGENOM" id="CLU_253053_0_0_1"/>
<evidence type="ECO:0000256" key="2">
    <source>
        <dbReference type="ARBA" id="ARBA00022763"/>
    </source>
</evidence>
<feature type="region of interest" description="Disordered" evidence="4">
    <location>
        <begin position="439"/>
        <end position="465"/>
    </location>
</feature>
<dbReference type="STRING" id="684364.F4PD40"/>
<dbReference type="PANTHER" id="PTHR15321:SF3">
    <property type="entry name" value="TP53-BINDING PROTEIN 1"/>
    <property type="match status" value="1"/>
</dbReference>
<dbReference type="Gene3D" id="3.40.50.10190">
    <property type="entry name" value="BRCT domain"/>
    <property type="match status" value="2"/>
</dbReference>
<keyword evidence="7" id="KW-1185">Reference proteome</keyword>
<gene>
    <name evidence="6" type="ORF">BATDEDRAFT_28142</name>
</gene>
<dbReference type="RefSeq" id="XP_006682418.1">
    <property type="nucleotide sequence ID" value="XM_006682355.1"/>
</dbReference>
<feature type="domain" description="BRCT" evidence="5">
    <location>
        <begin position="1322"/>
        <end position="1416"/>
    </location>
</feature>
<protein>
    <recommendedName>
        <fullName evidence="5">BRCT domain-containing protein</fullName>
    </recommendedName>
</protein>
<feature type="compositionally biased region" description="Polar residues" evidence="4">
    <location>
        <begin position="447"/>
        <end position="465"/>
    </location>
</feature>
<dbReference type="CDD" id="cd17724">
    <property type="entry name" value="BRCT_p53bp1_rpt2"/>
    <property type="match status" value="1"/>
</dbReference>
<dbReference type="GO" id="GO:0000077">
    <property type="term" value="P:DNA damage checkpoint signaling"/>
    <property type="evidence" value="ECO:0000318"/>
    <property type="project" value="GO_Central"/>
</dbReference>
<dbReference type="GO" id="GO:0042393">
    <property type="term" value="F:histone binding"/>
    <property type="evidence" value="ECO:0000318"/>
    <property type="project" value="GO_Central"/>
</dbReference>
<dbReference type="InterPro" id="IPR047249">
    <property type="entry name" value="BRCT_p53bp1-like_rpt1"/>
</dbReference>
<dbReference type="Proteomes" id="UP000007241">
    <property type="component" value="Unassembled WGS sequence"/>
</dbReference>
<comment type="subcellular location">
    <subcellularLocation>
        <location evidence="1">Nucleus</location>
    </subcellularLocation>
</comment>
<proteinExistence type="predicted"/>
<dbReference type="EMBL" id="GL882894">
    <property type="protein sequence ID" value="EGF76909.1"/>
    <property type="molecule type" value="Genomic_DNA"/>
</dbReference>
<dbReference type="InterPro" id="IPR047250">
    <property type="entry name" value="BRCT_p53bp1-like_rpt2"/>
</dbReference>
<dbReference type="InterPro" id="IPR047252">
    <property type="entry name" value="TP53BP1-like"/>
</dbReference>
<evidence type="ECO:0000256" key="1">
    <source>
        <dbReference type="ARBA" id="ARBA00004123"/>
    </source>
</evidence>
<dbReference type="InterPro" id="IPR036420">
    <property type="entry name" value="BRCT_dom_sf"/>
</dbReference>
<evidence type="ECO:0000313" key="7">
    <source>
        <dbReference type="Proteomes" id="UP000007241"/>
    </source>
</evidence>
<dbReference type="GO" id="GO:0045944">
    <property type="term" value="P:positive regulation of transcription by RNA polymerase II"/>
    <property type="evidence" value="ECO:0000318"/>
    <property type="project" value="GO_Central"/>
</dbReference>
<dbReference type="InterPro" id="IPR001357">
    <property type="entry name" value="BRCT_dom"/>
</dbReference>
<evidence type="ECO:0000256" key="3">
    <source>
        <dbReference type="ARBA" id="ARBA00023242"/>
    </source>
</evidence>
<dbReference type="GO" id="GO:0005634">
    <property type="term" value="C:nucleus"/>
    <property type="evidence" value="ECO:0000318"/>
    <property type="project" value="GO_Central"/>
</dbReference>
<dbReference type="PROSITE" id="PS50172">
    <property type="entry name" value="BRCT"/>
    <property type="match status" value="2"/>
</dbReference>
<keyword evidence="2" id="KW-0227">DNA damage</keyword>